<evidence type="ECO:0000256" key="1">
    <source>
        <dbReference type="SAM" id="MobiDB-lite"/>
    </source>
</evidence>
<name>A0AAD4VDX8_PRUDU</name>
<dbReference type="EMBL" id="JAJFAZ020000006">
    <property type="protein sequence ID" value="KAI5323255.1"/>
    <property type="molecule type" value="Genomic_DNA"/>
</dbReference>
<organism evidence="2 3">
    <name type="scientific">Prunus dulcis</name>
    <name type="common">Almond</name>
    <name type="synonym">Amygdalus dulcis</name>
    <dbReference type="NCBI Taxonomy" id="3755"/>
    <lineage>
        <taxon>Eukaryota</taxon>
        <taxon>Viridiplantae</taxon>
        <taxon>Streptophyta</taxon>
        <taxon>Embryophyta</taxon>
        <taxon>Tracheophyta</taxon>
        <taxon>Spermatophyta</taxon>
        <taxon>Magnoliopsida</taxon>
        <taxon>eudicotyledons</taxon>
        <taxon>Gunneridae</taxon>
        <taxon>Pentapetalae</taxon>
        <taxon>rosids</taxon>
        <taxon>fabids</taxon>
        <taxon>Rosales</taxon>
        <taxon>Rosaceae</taxon>
        <taxon>Amygdaloideae</taxon>
        <taxon>Amygdaleae</taxon>
        <taxon>Prunus</taxon>
    </lineage>
</organism>
<feature type="region of interest" description="Disordered" evidence="1">
    <location>
        <begin position="157"/>
        <end position="224"/>
    </location>
</feature>
<keyword evidence="3" id="KW-1185">Reference proteome</keyword>
<dbReference type="AlphaFoldDB" id="A0AAD4VDX8"/>
<feature type="compositionally biased region" description="Basic and acidic residues" evidence="1">
    <location>
        <begin position="185"/>
        <end position="203"/>
    </location>
</feature>
<evidence type="ECO:0000313" key="2">
    <source>
        <dbReference type="EMBL" id="KAI5323255.1"/>
    </source>
</evidence>
<feature type="compositionally biased region" description="Basic and acidic residues" evidence="1">
    <location>
        <begin position="163"/>
        <end position="176"/>
    </location>
</feature>
<sequence>MSMFEIGLMVKELGYDGIMLYHYELPNSASVEKLMFDEDVLKMCECLPGVREIDIFLTQLADDPYSFLNKHKEIELQRVEGSRVQKQRSVVIEDIGCVDSIPLVPYKTKSNVKQPTNAKGKTVKIVEQEPVEDVGDFSEPEAPMNVKGKTVAEAAKKVKAARSSKDKEVAEPEPPKSVRATRSSKGKEVVEPKAPKRARDARATRSLKGKGVAMASATEGEDSDASLLDASTFVDSEYRGENIEEIAEETIFLQHWIADHAPVEDTFQPLEDEEINKGEGGAVNEGGVVNEGEGPSGDQPLHAGPSGDHPSKWLIATQ</sequence>
<dbReference type="Proteomes" id="UP001054821">
    <property type="component" value="Chromosome 6"/>
</dbReference>
<feature type="region of interest" description="Disordered" evidence="1">
    <location>
        <begin position="276"/>
        <end position="318"/>
    </location>
</feature>
<accession>A0AAD4VDX8</accession>
<reference evidence="2 3" key="1">
    <citation type="journal article" date="2022" name="G3 (Bethesda)">
        <title>Whole-genome sequence and methylome profiling of the almond [Prunus dulcis (Mill.) D.A. Webb] cultivar 'Nonpareil'.</title>
        <authorList>
            <person name="D'Amico-Willman K.M."/>
            <person name="Ouma W.Z."/>
            <person name="Meulia T."/>
            <person name="Sideli G.M."/>
            <person name="Gradziel T.M."/>
            <person name="Fresnedo-Ramirez J."/>
        </authorList>
    </citation>
    <scope>NUCLEOTIDE SEQUENCE [LARGE SCALE GENOMIC DNA]</scope>
    <source>
        <strain evidence="2">Clone GOH B32 T37-40</strain>
    </source>
</reference>
<comment type="caution">
    <text evidence="2">The sequence shown here is derived from an EMBL/GenBank/DDBJ whole genome shotgun (WGS) entry which is preliminary data.</text>
</comment>
<proteinExistence type="predicted"/>
<evidence type="ECO:0000313" key="3">
    <source>
        <dbReference type="Proteomes" id="UP001054821"/>
    </source>
</evidence>
<gene>
    <name evidence="2" type="ORF">L3X38_032327</name>
</gene>
<protein>
    <submittedName>
        <fullName evidence="2">Uncharacterized protein</fullName>
    </submittedName>
</protein>